<evidence type="ECO:0000256" key="1">
    <source>
        <dbReference type="SAM" id="MobiDB-lite"/>
    </source>
</evidence>
<feature type="compositionally biased region" description="Basic residues" evidence="1">
    <location>
        <begin position="127"/>
        <end position="139"/>
    </location>
</feature>
<reference evidence="2" key="1">
    <citation type="journal article" date="2020" name="Nature">
        <title>Giant virus diversity and host interactions through global metagenomics.</title>
        <authorList>
            <person name="Schulz F."/>
            <person name="Roux S."/>
            <person name="Paez-Espino D."/>
            <person name="Jungbluth S."/>
            <person name="Walsh D.A."/>
            <person name="Denef V.J."/>
            <person name="McMahon K.D."/>
            <person name="Konstantinidis K.T."/>
            <person name="Eloe-Fadrosh E.A."/>
            <person name="Kyrpides N.C."/>
            <person name="Woyke T."/>
        </authorList>
    </citation>
    <scope>NUCLEOTIDE SEQUENCE</scope>
    <source>
        <strain evidence="2">GVMAG-M-3300023174-5</strain>
    </source>
</reference>
<proteinExistence type="predicted"/>
<feature type="region of interest" description="Disordered" evidence="1">
    <location>
        <begin position="106"/>
        <end position="139"/>
    </location>
</feature>
<dbReference type="EMBL" id="MN739668">
    <property type="protein sequence ID" value="QHT19662.1"/>
    <property type="molecule type" value="Genomic_DNA"/>
</dbReference>
<protein>
    <submittedName>
        <fullName evidence="2">Uncharacterized protein</fullName>
    </submittedName>
</protein>
<sequence>MKEKEIITDDDDFVMIERNGEILSGGFHVNSILLKHKQSPMHTINKNLTGGGNNVSDLFKDLAVPSGIFFQPNKTGGYREDKNKVVEEEEVDDDLYEKLVKLASVENKTKERKQRKSKKAGLIPKQKNTKKHHKLKINE</sequence>
<feature type="compositionally biased region" description="Basic residues" evidence="1">
    <location>
        <begin position="110"/>
        <end position="119"/>
    </location>
</feature>
<name>A0A6C0DT07_9ZZZZ</name>
<evidence type="ECO:0000313" key="2">
    <source>
        <dbReference type="EMBL" id="QHT19662.1"/>
    </source>
</evidence>
<organism evidence="2">
    <name type="scientific">viral metagenome</name>
    <dbReference type="NCBI Taxonomy" id="1070528"/>
    <lineage>
        <taxon>unclassified sequences</taxon>
        <taxon>metagenomes</taxon>
        <taxon>organismal metagenomes</taxon>
    </lineage>
</organism>
<accession>A0A6C0DT07</accession>
<dbReference type="AlphaFoldDB" id="A0A6C0DT07"/>